<dbReference type="EMBL" id="JANAWD010001000">
    <property type="protein sequence ID" value="KAJ3474704.1"/>
    <property type="molecule type" value="Genomic_DNA"/>
</dbReference>
<keyword evidence="2" id="KW-0472">Membrane</keyword>
<feature type="transmembrane region" description="Helical" evidence="2">
    <location>
        <begin position="105"/>
        <end position="123"/>
    </location>
</feature>
<organism evidence="3 4">
    <name type="scientific">Meripilus lineatus</name>
    <dbReference type="NCBI Taxonomy" id="2056292"/>
    <lineage>
        <taxon>Eukaryota</taxon>
        <taxon>Fungi</taxon>
        <taxon>Dikarya</taxon>
        <taxon>Basidiomycota</taxon>
        <taxon>Agaricomycotina</taxon>
        <taxon>Agaricomycetes</taxon>
        <taxon>Polyporales</taxon>
        <taxon>Meripilaceae</taxon>
        <taxon>Meripilus</taxon>
    </lineage>
</organism>
<dbReference type="PANTHER" id="PTHR35043">
    <property type="entry name" value="TRANSCRIPTION FACTOR DOMAIN-CONTAINING PROTEIN"/>
    <property type="match status" value="1"/>
</dbReference>
<accession>A0AAD5URI8</accession>
<dbReference type="PANTHER" id="PTHR35043:SF7">
    <property type="entry name" value="TRANSCRIPTION FACTOR DOMAIN-CONTAINING PROTEIN"/>
    <property type="match status" value="1"/>
</dbReference>
<evidence type="ECO:0000313" key="3">
    <source>
        <dbReference type="EMBL" id="KAJ3474704.1"/>
    </source>
</evidence>
<keyword evidence="4" id="KW-1185">Reference proteome</keyword>
<dbReference type="AlphaFoldDB" id="A0AAD5URI8"/>
<keyword evidence="2" id="KW-1133">Transmembrane helix</keyword>
<name>A0AAD5URI8_9APHY</name>
<proteinExistence type="predicted"/>
<evidence type="ECO:0000256" key="1">
    <source>
        <dbReference type="SAM" id="MobiDB-lite"/>
    </source>
</evidence>
<gene>
    <name evidence="3" type="ORF">NLI96_g12307</name>
</gene>
<feature type="region of interest" description="Disordered" evidence="1">
    <location>
        <begin position="475"/>
        <end position="495"/>
    </location>
</feature>
<reference evidence="3" key="1">
    <citation type="submission" date="2022-07" db="EMBL/GenBank/DDBJ databases">
        <title>Genome Sequence of Physisporinus lineatus.</title>
        <authorList>
            <person name="Buettner E."/>
        </authorList>
    </citation>
    <scope>NUCLEOTIDE SEQUENCE</scope>
    <source>
        <strain evidence="3">VT162</strain>
    </source>
</reference>
<feature type="transmembrane region" description="Helical" evidence="2">
    <location>
        <begin position="32"/>
        <end position="52"/>
    </location>
</feature>
<sequence>MSFSHRPYIALLHLIFVPMDTCDDIDTNSHRTRINIAISCISTIFLCTWVAFHPNIPGPDEPKWKVIRRKISCMIGGILAPEIYVLLAARQFIAARYLTNKYRGQGWTLTHGFFALMGGLVLYHGEEAARIIFYDPGIHTDPFVDDFLHEVGRLEAFERRLATPRLKPPLSRSTDRFGHILAALEYIRLNNVIFKHVSKRARTNLRASPIHECIGLIREWNVIENNKVDKLRSDYSNKFFLRDRLEDVLLFLSAYEHYITVRVIDRSKDTDCPAMVESADGTKGSISSHISNSIVDDLRLRNHAPRINEQDIQDKSKSDMLTKTIALFQVAWFILQLCARYHENLAITELEIFTLAFCILNFATYALWWKKPFAVDRGYAIRWRDDDWEVIAPPFVETEEVPWYRWCLNWIKRIMQALALCLSYRTVPSGCHEIQGKVFPFYSFHRDRCFIILPIPVLVVSLEENQAFSSHAVVRDRGCGGSSVPPIDQRGDGAP</sequence>
<evidence type="ECO:0000313" key="4">
    <source>
        <dbReference type="Proteomes" id="UP001212997"/>
    </source>
</evidence>
<feature type="transmembrane region" description="Helical" evidence="2">
    <location>
        <begin position="73"/>
        <end position="93"/>
    </location>
</feature>
<comment type="caution">
    <text evidence="3">The sequence shown here is derived from an EMBL/GenBank/DDBJ whole genome shotgun (WGS) entry which is preliminary data.</text>
</comment>
<dbReference type="Proteomes" id="UP001212997">
    <property type="component" value="Unassembled WGS sequence"/>
</dbReference>
<evidence type="ECO:0000256" key="2">
    <source>
        <dbReference type="SAM" id="Phobius"/>
    </source>
</evidence>
<keyword evidence="2" id="KW-0812">Transmembrane</keyword>
<protein>
    <submittedName>
        <fullName evidence="3">Uncharacterized protein</fullName>
    </submittedName>
</protein>